<name>A0A6N8HXW7_9FIRM</name>
<dbReference type="PROSITE" id="PS51755">
    <property type="entry name" value="OMPR_PHOB"/>
    <property type="match status" value="1"/>
</dbReference>
<protein>
    <recommendedName>
        <fullName evidence="13">Heme response regulator HssR</fullName>
    </recommendedName>
    <alternativeName>
        <fullName evidence="2">Stage 0 sporulation protein A homolog</fullName>
    </alternativeName>
</protein>
<dbReference type="FunFam" id="3.40.50.2300:FF:000001">
    <property type="entry name" value="DNA-binding response regulator PhoB"/>
    <property type="match status" value="1"/>
</dbReference>
<keyword evidence="5" id="KW-0902">Two-component regulatory system</keyword>
<dbReference type="PANTHER" id="PTHR48111">
    <property type="entry name" value="REGULATOR OF RPOS"/>
    <property type="match status" value="1"/>
</dbReference>
<evidence type="ECO:0000256" key="4">
    <source>
        <dbReference type="ARBA" id="ARBA00022553"/>
    </source>
</evidence>
<feature type="domain" description="Response regulatory" evidence="16">
    <location>
        <begin position="3"/>
        <end position="117"/>
    </location>
</feature>
<comment type="function">
    <text evidence="11">May play the central regulatory role in sporulation. It may be an element of the effector pathway responsible for the activation of sporulation genes in response to nutritional stress. Spo0A may act in concert with spo0H (a sigma factor) to control the expression of some genes that are critical to the sporulation process.</text>
</comment>
<dbReference type="AlphaFoldDB" id="A0A6N8HXW7"/>
<dbReference type="OrthoDB" id="9790442at2"/>
<dbReference type="Gene3D" id="3.40.50.2300">
    <property type="match status" value="1"/>
</dbReference>
<evidence type="ECO:0000313" key="19">
    <source>
        <dbReference type="Proteomes" id="UP000469440"/>
    </source>
</evidence>
<evidence type="ECO:0000256" key="2">
    <source>
        <dbReference type="ARBA" id="ARBA00018672"/>
    </source>
</evidence>
<evidence type="ECO:0000256" key="8">
    <source>
        <dbReference type="ARBA" id="ARBA00023125"/>
    </source>
</evidence>
<keyword evidence="6" id="KW-0805">Transcription regulation</keyword>
<keyword evidence="3" id="KW-0963">Cytoplasm</keyword>
<comment type="function">
    <text evidence="12">Member of the two-component regulatory system HssS/HssR involved in intracellular heme homeostasis and tempering of staphylococcal virulence. Phosphorylated HssR binds to a direct repeat sequence within hrtAB promoter and activates the expression of hrtAB, an efflux pump, in response to extracellular heme, hemin, hemoglobin or blood.</text>
</comment>
<comment type="subcellular location">
    <subcellularLocation>
        <location evidence="1">Cytoplasm</location>
    </subcellularLocation>
</comment>
<evidence type="ECO:0000256" key="11">
    <source>
        <dbReference type="ARBA" id="ARBA00024867"/>
    </source>
</evidence>
<dbReference type="SMART" id="SM00448">
    <property type="entry name" value="REC"/>
    <property type="match status" value="1"/>
</dbReference>
<dbReference type="InterPro" id="IPR011006">
    <property type="entry name" value="CheY-like_superfamily"/>
</dbReference>
<evidence type="ECO:0000256" key="1">
    <source>
        <dbReference type="ARBA" id="ARBA00004496"/>
    </source>
</evidence>
<keyword evidence="10" id="KW-0804">Transcription</keyword>
<dbReference type="Gene3D" id="1.10.10.10">
    <property type="entry name" value="Winged helix-like DNA-binding domain superfamily/Winged helix DNA-binding domain"/>
    <property type="match status" value="1"/>
</dbReference>
<evidence type="ECO:0000256" key="6">
    <source>
        <dbReference type="ARBA" id="ARBA00023015"/>
    </source>
</evidence>
<feature type="modified residue" description="4-aspartylphosphate" evidence="14">
    <location>
        <position position="52"/>
    </location>
</feature>
<evidence type="ECO:0000259" key="16">
    <source>
        <dbReference type="PROSITE" id="PS50110"/>
    </source>
</evidence>
<reference evidence="18 19" key="1">
    <citation type="submission" date="2019-09" db="EMBL/GenBank/DDBJ databases">
        <title>Genome sequence of Clostridium sp. EA1.</title>
        <authorList>
            <person name="Poehlein A."/>
            <person name="Bengelsdorf F.R."/>
            <person name="Daniel R."/>
        </authorList>
    </citation>
    <scope>NUCLEOTIDE SEQUENCE [LARGE SCALE GENOMIC DNA]</scope>
    <source>
        <strain evidence="18 19">EA1</strain>
    </source>
</reference>
<dbReference type="GO" id="GO:0006355">
    <property type="term" value="P:regulation of DNA-templated transcription"/>
    <property type="evidence" value="ECO:0007669"/>
    <property type="project" value="InterPro"/>
</dbReference>
<comment type="caution">
    <text evidence="18">The sequence shown here is derived from an EMBL/GenBank/DDBJ whole genome shotgun (WGS) entry which is preliminary data.</text>
</comment>
<evidence type="ECO:0000256" key="15">
    <source>
        <dbReference type="PROSITE-ProRule" id="PRU01091"/>
    </source>
</evidence>
<dbReference type="SUPFAM" id="SSF52172">
    <property type="entry name" value="CheY-like"/>
    <property type="match status" value="1"/>
</dbReference>
<dbReference type="RefSeq" id="WP_066642323.1">
    <property type="nucleotide sequence ID" value="NZ_VWXL01000026.1"/>
</dbReference>
<proteinExistence type="predicted"/>
<evidence type="ECO:0000256" key="13">
    <source>
        <dbReference type="ARBA" id="ARBA00039976"/>
    </source>
</evidence>
<evidence type="ECO:0000313" key="18">
    <source>
        <dbReference type="EMBL" id="MVB10317.1"/>
    </source>
</evidence>
<dbReference type="Pfam" id="PF00072">
    <property type="entry name" value="Response_reg"/>
    <property type="match status" value="1"/>
</dbReference>
<keyword evidence="8 15" id="KW-0238">DNA-binding</keyword>
<accession>A0A6N8HXW7</accession>
<dbReference type="GO" id="GO:0000156">
    <property type="term" value="F:phosphorelay response regulator activity"/>
    <property type="evidence" value="ECO:0007669"/>
    <property type="project" value="TreeGrafter"/>
</dbReference>
<feature type="DNA-binding region" description="OmpR/PhoB-type" evidence="15">
    <location>
        <begin position="125"/>
        <end position="224"/>
    </location>
</feature>
<dbReference type="InterPro" id="IPR001867">
    <property type="entry name" value="OmpR/PhoB-type_DNA-bd"/>
</dbReference>
<dbReference type="InterPro" id="IPR016032">
    <property type="entry name" value="Sig_transdc_resp-reg_C-effctor"/>
</dbReference>
<dbReference type="GO" id="GO:0032993">
    <property type="term" value="C:protein-DNA complex"/>
    <property type="evidence" value="ECO:0007669"/>
    <property type="project" value="TreeGrafter"/>
</dbReference>
<dbReference type="SUPFAM" id="SSF46894">
    <property type="entry name" value="C-terminal effector domain of the bipartite response regulators"/>
    <property type="match status" value="1"/>
</dbReference>
<dbReference type="PROSITE" id="PS50110">
    <property type="entry name" value="RESPONSE_REGULATORY"/>
    <property type="match status" value="1"/>
</dbReference>
<organism evidence="18 19">
    <name type="scientific">Caproicibacter fermentans</name>
    <dbReference type="NCBI Taxonomy" id="2576756"/>
    <lineage>
        <taxon>Bacteria</taxon>
        <taxon>Bacillati</taxon>
        <taxon>Bacillota</taxon>
        <taxon>Clostridia</taxon>
        <taxon>Eubacteriales</taxon>
        <taxon>Acutalibacteraceae</taxon>
        <taxon>Caproicibacter</taxon>
    </lineage>
</organism>
<dbReference type="InterPro" id="IPR001789">
    <property type="entry name" value="Sig_transdc_resp-reg_receiver"/>
</dbReference>
<dbReference type="GO" id="GO:0000976">
    <property type="term" value="F:transcription cis-regulatory region binding"/>
    <property type="evidence" value="ECO:0007669"/>
    <property type="project" value="TreeGrafter"/>
</dbReference>
<dbReference type="InterPro" id="IPR036388">
    <property type="entry name" value="WH-like_DNA-bd_sf"/>
</dbReference>
<evidence type="ECO:0000256" key="3">
    <source>
        <dbReference type="ARBA" id="ARBA00022490"/>
    </source>
</evidence>
<dbReference type="Pfam" id="PF00486">
    <property type="entry name" value="Trans_reg_C"/>
    <property type="match status" value="1"/>
</dbReference>
<evidence type="ECO:0000259" key="17">
    <source>
        <dbReference type="PROSITE" id="PS51755"/>
    </source>
</evidence>
<dbReference type="SMART" id="SM00862">
    <property type="entry name" value="Trans_reg_C"/>
    <property type="match status" value="1"/>
</dbReference>
<gene>
    <name evidence="18" type="primary">hssR_1</name>
    <name evidence="18" type="ORF">CAFE_10000</name>
</gene>
<evidence type="ECO:0000256" key="9">
    <source>
        <dbReference type="ARBA" id="ARBA00023159"/>
    </source>
</evidence>
<evidence type="ECO:0000256" key="5">
    <source>
        <dbReference type="ARBA" id="ARBA00023012"/>
    </source>
</evidence>
<evidence type="ECO:0000256" key="12">
    <source>
        <dbReference type="ARBA" id="ARBA00037471"/>
    </source>
</evidence>
<dbReference type="CDD" id="cd00383">
    <property type="entry name" value="trans_reg_C"/>
    <property type="match status" value="1"/>
</dbReference>
<evidence type="ECO:0000256" key="7">
    <source>
        <dbReference type="ARBA" id="ARBA00023026"/>
    </source>
</evidence>
<sequence length="226" mass="26298">MNRILIVDDDEYIRELVSTILKNEGFLSFTAVDGRDALQKMTDVIPELCIIDIMMPKMDGFELCRQLRKYYEDIPILMLTAKDDITQKVKGYELGTDDYLTKPFEPAELIIRVKALLRRYKISSSDSIQINKLTIDRSNHTIYSGNDRVGDIPLKEFELLCKLARSQGKIISRGDLIEEIWGYDFEGNERTLDVHINRLRMKFPPEVYHFKITAIRGIGYRLEVIK</sequence>
<keyword evidence="19" id="KW-1185">Reference proteome</keyword>
<dbReference type="PANTHER" id="PTHR48111:SF49">
    <property type="entry name" value="HEME RESPONSE REGULATOR HSSR"/>
    <property type="match status" value="1"/>
</dbReference>
<dbReference type="GO" id="GO:0005829">
    <property type="term" value="C:cytosol"/>
    <property type="evidence" value="ECO:0007669"/>
    <property type="project" value="TreeGrafter"/>
</dbReference>
<dbReference type="EMBL" id="VWXL01000026">
    <property type="protein sequence ID" value="MVB10317.1"/>
    <property type="molecule type" value="Genomic_DNA"/>
</dbReference>
<keyword evidence="4 14" id="KW-0597">Phosphoprotein</keyword>
<dbReference type="InterPro" id="IPR039420">
    <property type="entry name" value="WalR-like"/>
</dbReference>
<feature type="domain" description="OmpR/PhoB-type" evidence="17">
    <location>
        <begin position="125"/>
        <end position="224"/>
    </location>
</feature>
<dbReference type="Proteomes" id="UP000469440">
    <property type="component" value="Unassembled WGS sequence"/>
</dbReference>
<dbReference type="Gene3D" id="6.10.250.690">
    <property type="match status" value="1"/>
</dbReference>
<evidence type="ECO:0000256" key="14">
    <source>
        <dbReference type="PROSITE-ProRule" id="PRU00169"/>
    </source>
</evidence>
<evidence type="ECO:0000256" key="10">
    <source>
        <dbReference type="ARBA" id="ARBA00023163"/>
    </source>
</evidence>
<keyword evidence="7" id="KW-0843">Virulence</keyword>
<keyword evidence="9" id="KW-0010">Activator</keyword>